<name>A0A6C0EGJ6_9ZZZZ</name>
<evidence type="ECO:0000313" key="1">
    <source>
        <dbReference type="EMBL" id="QHT28048.1"/>
    </source>
</evidence>
<proteinExistence type="predicted"/>
<reference evidence="1" key="1">
    <citation type="journal article" date="2020" name="Nature">
        <title>Giant virus diversity and host interactions through global metagenomics.</title>
        <authorList>
            <person name="Schulz F."/>
            <person name="Roux S."/>
            <person name="Paez-Espino D."/>
            <person name="Jungbluth S."/>
            <person name="Walsh D.A."/>
            <person name="Denef V.J."/>
            <person name="McMahon K.D."/>
            <person name="Konstantinidis K.T."/>
            <person name="Eloe-Fadrosh E.A."/>
            <person name="Kyrpides N.C."/>
            <person name="Woyke T."/>
        </authorList>
    </citation>
    <scope>NUCLEOTIDE SEQUENCE</scope>
    <source>
        <strain evidence="1">GVMAG-M-3300001348-25</strain>
    </source>
</reference>
<accession>A0A6C0EGJ6</accession>
<dbReference type="AlphaFoldDB" id="A0A6C0EGJ6"/>
<dbReference type="EMBL" id="MN738851">
    <property type="protein sequence ID" value="QHT28048.1"/>
    <property type="molecule type" value="Genomic_DNA"/>
</dbReference>
<organism evidence="1">
    <name type="scientific">viral metagenome</name>
    <dbReference type="NCBI Taxonomy" id="1070528"/>
    <lineage>
        <taxon>unclassified sequences</taxon>
        <taxon>metagenomes</taxon>
        <taxon>organismal metagenomes</taxon>
    </lineage>
</organism>
<protein>
    <submittedName>
        <fullName evidence="1">Uncharacterized protein</fullName>
    </submittedName>
</protein>
<sequence length="29" mass="3499">MLTFRMKIKIFVVYLNFLMKNAHLILTSI</sequence>